<gene>
    <name evidence="1" type="ORF">K239x_16010</name>
</gene>
<proteinExistence type="predicted"/>
<protein>
    <submittedName>
        <fullName evidence="1">Uncharacterized protein</fullName>
    </submittedName>
</protein>
<keyword evidence="2" id="KW-1185">Reference proteome</keyword>
<dbReference type="EMBL" id="CP036526">
    <property type="protein sequence ID" value="QDT09653.1"/>
    <property type="molecule type" value="Genomic_DNA"/>
</dbReference>
<reference evidence="1 2" key="1">
    <citation type="submission" date="2019-02" db="EMBL/GenBank/DDBJ databases">
        <title>Deep-cultivation of Planctomycetes and their phenomic and genomic characterization uncovers novel biology.</title>
        <authorList>
            <person name="Wiegand S."/>
            <person name="Jogler M."/>
            <person name="Boedeker C."/>
            <person name="Pinto D."/>
            <person name="Vollmers J."/>
            <person name="Rivas-Marin E."/>
            <person name="Kohn T."/>
            <person name="Peeters S.H."/>
            <person name="Heuer A."/>
            <person name="Rast P."/>
            <person name="Oberbeckmann S."/>
            <person name="Bunk B."/>
            <person name="Jeske O."/>
            <person name="Meyerdierks A."/>
            <person name="Storesund J.E."/>
            <person name="Kallscheuer N."/>
            <person name="Luecker S."/>
            <person name="Lage O.M."/>
            <person name="Pohl T."/>
            <person name="Merkel B.J."/>
            <person name="Hornburger P."/>
            <person name="Mueller R.-W."/>
            <person name="Bruemmer F."/>
            <person name="Labrenz M."/>
            <person name="Spormann A.M."/>
            <person name="Op den Camp H."/>
            <person name="Overmann J."/>
            <person name="Amann R."/>
            <person name="Jetten M.S.M."/>
            <person name="Mascher T."/>
            <person name="Medema M.H."/>
            <person name="Devos D.P."/>
            <person name="Kaster A.-K."/>
            <person name="Ovreas L."/>
            <person name="Rohde M."/>
            <person name="Galperin M.Y."/>
            <person name="Jogler C."/>
        </authorList>
    </citation>
    <scope>NUCLEOTIDE SEQUENCE [LARGE SCALE GENOMIC DNA]</scope>
    <source>
        <strain evidence="1 2">K23_9</strain>
    </source>
</reference>
<evidence type="ECO:0000313" key="1">
    <source>
        <dbReference type="EMBL" id="QDT09653.1"/>
    </source>
</evidence>
<sequence>MTSLCTELLKRKQNADLTGNGINPPNDFDHRIYASEIAALLIKQSPRAAPVSAANGT</sequence>
<dbReference type="Proteomes" id="UP000319817">
    <property type="component" value="Chromosome"/>
</dbReference>
<name>A0A517NRA4_9BACT</name>
<organism evidence="1 2">
    <name type="scientific">Stieleria marina</name>
    <dbReference type="NCBI Taxonomy" id="1930275"/>
    <lineage>
        <taxon>Bacteria</taxon>
        <taxon>Pseudomonadati</taxon>
        <taxon>Planctomycetota</taxon>
        <taxon>Planctomycetia</taxon>
        <taxon>Pirellulales</taxon>
        <taxon>Pirellulaceae</taxon>
        <taxon>Stieleria</taxon>
    </lineage>
</organism>
<accession>A0A517NRA4</accession>
<evidence type="ECO:0000313" key="2">
    <source>
        <dbReference type="Proteomes" id="UP000319817"/>
    </source>
</evidence>
<dbReference type="AlphaFoldDB" id="A0A517NRA4"/>